<accession>A0ABU4WBG4</accession>
<dbReference type="InterPro" id="IPR009362">
    <property type="entry name" value="YhcG_C"/>
</dbReference>
<evidence type="ECO:0000313" key="3">
    <source>
        <dbReference type="EMBL" id="MDX8336882.1"/>
    </source>
</evidence>
<dbReference type="Proteomes" id="UP001279681">
    <property type="component" value="Unassembled WGS sequence"/>
</dbReference>
<dbReference type="InterPro" id="IPR053148">
    <property type="entry name" value="PD-DEXK-like_domain"/>
</dbReference>
<dbReference type="Gene3D" id="3.40.1350.10">
    <property type="match status" value="1"/>
</dbReference>
<evidence type="ECO:0000259" key="2">
    <source>
        <dbReference type="Pfam" id="PF17761"/>
    </source>
</evidence>
<dbReference type="EMBL" id="JAVIKH010000015">
    <property type="protein sequence ID" value="MDX8336882.1"/>
    <property type="molecule type" value="Genomic_DNA"/>
</dbReference>
<dbReference type="Pfam" id="PF06250">
    <property type="entry name" value="YhcG_C"/>
    <property type="match status" value="1"/>
</dbReference>
<gene>
    <name evidence="3" type="ORF">RFV38_10305</name>
</gene>
<protein>
    <submittedName>
        <fullName evidence="3">PDDEXK nuclease domain-containing protein</fullName>
    </submittedName>
</protein>
<proteinExistence type="predicted"/>
<organism evidence="3 4">
    <name type="scientific">Candidatus Cetobacterium colombiensis</name>
    <dbReference type="NCBI Taxonomy" id="3073100"/>
    <lineage>
        <taxon>Bacteria</taxon>
        <taxon>Fusobacteriati</taxon>
        <taxon>Fusobacteriota</taxon>
        <taxon>Fusobacteriia</taxon>
        <taxon>Fusobacteriales</taxon>
        <taxon>Fusobacteriaceae</taxon>
        <taxon>Cetobacterium</taxon>
    </lineage>
</organism>
<evidence type="ECO:0000259" key="1">
    <source>
        <dbReference type="Pfam" id="PF06250"/>
    </source>
</evidence>
<dbReference type="InterPro" id="IPR011856">
    <property type="entry name" value="tRNA_endonuc-like_dom_sf"/>
</dbReference>
<dbReference type="RefSeq" id="WP_320314255.1">
    <property type="nucleotide sequence ID" value="NZ_JAVIKH010000015.1"/>
</dbReference>
<name>A0ABU4WBG4_9FUSO</name>
<sequence>MENNEIKNLDIQGNYSYIISLIETSKSSTLKSINSELIILYWKIGKYIQKDILDKADKIYGENIVVELSKRLTSNYGRGFSKSGLSRMINFYRKFKDFEIVATLSQQLSWSHFVELIKIENELKREFYVAMAINEGWSVRVFKERINSMLFERTAISKKPEETIKKDLELLSNQKIMTESLFIKDPYILDFLGLEDSYSEKDLENRILQELEKFLLEFGSDFAFMGRQKRIQIGNKDYYLDLLFYHRKMRRLVLIELKLGEFEPQYKGQVELYLKWLSKYEKQEFEEEPIAIILCASKDSEEIELLGLTEGNIRVSEYLASLPPKKLLEEKLHKAVLEAKELAIQK</sequence>
<reference evidence="4" key="1">
    <citation type="submission" date="2023-07" db="EMBL/GenBank/DDBJ databases">
        <authorList>
            <person name="Colorado M.A."/>
            <person name="Villamil L.M."/>
            <person name="Melo J.F."/>
            <person name="Rodriguez J.A."/>
            <person name="Ruiz R.Y."/>
        </authorList>
    </citation>
    <scope>NUCLEOTIDE SEQUENCE [LARGE SCALE GENOMIC DNA]</scope>
    <source>
        <strain evidence="4">C33</strain>
    </source>
</reference>
<dbReference type="PANTHER" id="PTHR30547">
    <property type="entry name" value="UNCHARACTERIZED PROTEIN YHCG-RELATED"/>
    <property type="match status" value="1"/>
</dbReference>
<feature type="domain" description="YhcG PDDEXK nuclease" evidence="1">
    <location>
        <begin position="182"/>
        <end position="332"/>
    </location>
</feature>
<dbReference type="PANTHER" id="PTHR30547:SF5">
    <property type="entry name" value="NUCLEASE YHCG-RELATED"/>
    <property type="match status" value="1"/>
</dbReference>
<keyword evidence="4" id="KW-1185">Reference proteome</keyword>
<comment type="caution">
    <text evidence="3">The sequence shown here is derived from an EMBL/GenBank/DDBJ whole genome shotgun (WGS) entry which is preliminary data.</text>
</comment>
<dbReference type="Pfam" id="PF17761">
    <property type="entry name" value="DUF1016_N"/>
    <property type="match status" value="1"/>
</dbReference>
<feature type="domain" description="YhcG N-terminal" evidence="2">
    <location>
        <begin position="18"/>
        <end position="153"/>
    </location>
</feature>
<dbReference type="InterPro" id="IPR041527">
    <property type="entry name" value="YhcG_N"/>
</dbReference>
<evidence type="ECO:0000313" key="4">
    <source>
        <dbReference type="Proteomes" id="UP001279681"/>
    </source>
</evidence>